<evidence type="ECO:0000313" key="3">
    <source>
        <dbReference type="Proteomes" id="UP000770015"/>
    </source>
</evidence>
<reference evidence="2" key="1">
    <citation type="journal article" date="2021" name="Nat. Commun.">
        <title>Genetic determinants of endophytism in the Arabidopsis root mycobiome.</title>
        <authorList>
            <person name="Mesny F."/>
            <person name="Miyauchi S."/>
            <person name="Thiergart T."/>
            <person name="Pickel B."/>
            <person name="Atanasova L."/>
            <person name="Karlsson M."/>
            <person name="Huettel B."/>
            <person name="Barry K.W."/>
            <person name="Haridas S."/>
            <person name="Chen C."/>
            <person name="Bauer D."/>
            <person name="Andreopoulos W."/>
            <person name="Pangilinan J."/>
            <person name="LaButti K."/>
            <person name="Riley R."/>
            <person name="Lipzen A."/>
            <person name="Clum A."/>
            <person name="Drula E."/>
            <person name="Henrissat B."/>
            <person name="Kohler A."/>
            <person name="Grigoriev I.V."/>
            <person name="Martin F.M."/>
            <person name="Hacquard S."/>
        </authorList>
    </citation>
    <scope>NUCLEOTIDE SEQUENCE</scope>
    <source>
        <strain evidence="2">MPI-SDFR-AT-0117</strain>
    </source>
</reference>
<protein>
    <submittedName>
        <fullName evidence="2">Uncharacterized protein</fullName>
    </submittedName>
</protein>
<feature type="region of interest" description="Disordered" evidence="1">
    <location>
        <begin position="1"/>
        <end position="47"/>
    </location>
</feature>
<dbReference type="EMBL" id="JAGSXJ010000003">
    <property type="protein sequence ID" value="KAH6693963.1"/>
    <property type="molecule type" value="Genomic_DNA"/>
</dbReference>
<name>A0A9P8VJP7_9PEZI</name>
<dbReference type="AlphaFoldDB" id="A0A9P8VJP7"/>
<organism evidence="2 3">
    <name type="scientific">Plectosphaerella plurivora</name>
    <dbReference type="NCBI Taxonomy" id="936078"/>
    <lineage>
        <taxon>Eukaryota</taxon>
        <taxon>Fungi</taxon>
        <taxon>Dikarya</taxon>
        <taxon>Ascomycota</taxon>
        <taxon>Pezizomycotina</taxon>
        <taxon>Sordariomycetes</taxon>
        <taxon>Hypocreomycetidae</taxon>
        <taxon>Glomerellales</taxon>
        <taxon>Plectosphaerellaceae</taxon>
        <taxon>Plectosphaerella</taxon>
    </lineage>
</organism>
<dbReference type="Proteomes" id="UP000770015">
    <property type="component" value="Unassembled WGS sequence"/>
</dbReference>
<accession>A0A9P8VJP7</accession>
<feature type="compositionally biased region" description="Basic residues" evidence="1">
    <location>
        <begin position="25"/>
        <end position="34"/>
    </location>
</feature>
<gene>
    <name evidence="2" type="ORF">F5X68DRAFT_47985</name>
</gene>
<sequence length="200" mass="21654">MTTLLRPALHARPSPGQARIDPRMTRSRPVRKKSPSSVGSISPPLFPLSSRFTLDVDDRDLLQRRFSCPDTQDGLLSPEPKGSFPWTDCERAATGRGGGPRAQRTAAMETRASPPLPPPRLADGASVARRAELGNVRTSESVRGTRGRASAAAGWPALGLDERREVPRLPAGERYRSQFFNTQPAVVPRRRGASGRGRGG</sequence>
<proteinExistence type="predicted"/>
<evidence type="ECO:0000313" key="2">
    <source>
        <dbReference type="EMBL" id="KAH6693963.1"/>
    </source>
</evidence>
<keyword evidence="3" id="KW-1185">Reference proteome</keyword>
<comment type="caution">
    <text evidence="2">The sequence shown here is derived from an EMBL/GenBank/DDBJ whole genome shotgun (WGS) entry which is preliminary data.</text>
</comment>
<evidence type="ECO:0000256" key="1">
    <source>
        <dbReference type="SAM" id="MobiDB-lite"/>
    </source>
</evidence>